<dbReference type="AlphaFoldDB" id="A0A0J7MYY7"/>
<dbReference type="SMART" id="SM00587">
    <property type="entry name" value="CHK"/>
    <property type="match status" value="1"/>
</dbReference>
<keyword evidence="3" id="KW-1185">Reference proteome</keyword>
<dbReference type="InterPro" id="IPR015897">
    <property type="entry name" value="CHK_kinase-like"/>
</dbReference>
<feature type="domain" description="CHK kinase-like" evidence="1">
    <location>
        <begin position="142"/>
        <end position="338"/>
    </location>
</feature>
<dbReference type="Pfam" id="PF02958">
    <property type="entry name" value="EcKL"/>
    <property type="match status" value="1"/>
</dbReference>
<dbReference type="PANTHER" id="PTHR11012">
    <property type="entry name" value="PROTEIN KINASE-LIKE DOMAIN-CONTAINING"/>
    <property type="match status" value="1"/>
</dbReference>
<organism evidence="2 3">
    <name type="scientific">Lasius niger</name>
    <name type="common">Black garden ant</name>
    <dbReference type="NCBI Taxonomy" id="67767"/>
    <lineage>
        <taxon>Eukaryota</taxon>
        <taxon>Metazoa</taxon>
        <taxon>Ecdysozoa</taxon>
        <taxon>Arthropoda</taxon>
        <taxon>Hexapoda</taxon>
        <taxon>Insecta</taxon>
        <taxon>Pterygota</taxon>
        <taxon>Neoptera</taxon>
        <taxon>Endopterygota</taxon>
        <taxon>Hymenoptera</taxon>
        <taxon>Apocrita</taxon>
        <taxon>Aculeata</taxon>
        <taxon>Formicoidea</taxon>
        <taxon>Formicidae</taxon>
        <taxon>Formicinae</taxon>
        <taxon>Lasius</taxon>
        <taxon>Lasius</taxon>
    </lineage>
</organism>
<accession>A0A0J7MYY7</accession>
<protein>
    <recommendedName>
        <fullName evidence="1">CHK kinase-like domain-containing protein</fullName>
    </recommendedName>
</protein>
<reference evidence="2 3" key="1">
    <citation type="submission" date="2015-04" db="EMBL/GenBank/DDBJ databases">
        <title>Lasius niger genome sequencing.</title>
        <authorList>
            <person name="Konorov E.A."/>
            <person name="Nikitin M.A."/>
            <person name="Kirill M.V."/>
            <person name="Chang P."/>
        </authorList>
    </citation>
    <scope>NUCLEOTIDE SEQUENCE [LARGE SCALE GENOMIC DNA]</scope>
    <source>
        <tissue evidence="2">Whole</tissue>
    </source>
</reference>
<evidence type="ECO:0000313" key="2">
    <source>
        <dbReference type="EMBL" id="KMQ85660.1"/>
    </source>
</evidence>
<dbReference type="OrthoDB" id="5396515at2759"/>
<gene>
    <name evidence="2" type="ORF">RF55_15646</name>
</gene>
<dbReference type="InterPro" id="IPR004119">
    <property type="entry name" value="EcKL"/>
</dbReference>
<dbReference type="STRING" id="67767.A0A0J7MYY7"/>
<evidence type="ECO:0000259" key="1">
    <source>
        <dbReference type="SMART" id="SM00587"/>
    </source>
</evidence>
<dbReference type="SUPFAM" id="SSF56112">
    <property type="entry name" value="Protein kinase-like (PK-like)"/>
    <property type="match status" value="1"/>
</dbReference>
<dbReference type="EMBL" id="LBMM01013392">
    <property type="protein sequence ID" value="KMQ85660.1"/>
    <property type="molecule type" value="Genomic_DNA"/>
</dbReference>
<comment type="caution">
    <text evidence="2">The sequence shown here is derived from an EMBL/GenBank/DDBJ whole genome shotgun (WGS) entry which is preliminary data.</text>
</comment>
<evidence type="ECO:0000313" key="3">
    <source>
        <dbReference type="Proteomes" id="UP000036403"/>
    </source>
</evidence>
<name>A0A0J7MYY7_LASNI</name>
<proteinExistence type="predicted"/>
<dbReference type="PaxDb" id="67767-A0A0J7MYY7"/>
<dbReference type="PANTHER" id="PTHR11012:SF57">
    <property type="entry name" value="LD10016P"/>
    <property type="match status" value="1"/>
</dbReference>
<dbReference type="Gene3D" id="3.90.1200.10">
    <property type="match status" value="1"/>
</dbReference>
<dbReference type="Proteomes" id="UP000036403">
    <property type="component" value="Unassembled WGS sequence"/>
</dbReference>
<sequence>MNQNKRCASLSEINNKFTEEVLTNILSKACNRKEVQLTDWNFNEGSAKGDNYLSNVYKGKVNGIINDNPRQHVQVNIIVKSMPKNPGTRKTLRCAEFFRNEIAFYTEVASKFVNFLADKGQSDLLCIPHHIISFTDNENDFLVLEDASCLGFRTASRQNCLDWTECTAILKTLAKFHAISFAYKDQKKEEFIKITDSLKETFFGSNHWDWYKSYHKKIQDVIKHAIATEYPNSEAETKYNSYKFGVIFTKCRELCERRDAPTSIVTEGDCWAPNFLIRDIEQSQKEALMLDFQLARCASPVLDLSFLIYSCTLKSFRDQYFDDTLKIYHSELSNAIKLLGSDPDKIYPWNLFMQEVKEQFIFGVFTALEAIPIGLMDVSESFSIDTAIQGNEAVDIGEVVSLSHIATTSGRQRLADVIVHAFEKGYI</sequence>
<dbReference type="InterPro" id="IPR011009">
    <property type="entry name" value="Kinase-like_dom_sf"/>
</dbReference>